<dbReference type="Proteomes" id="UP000001410">
    <property type="component" value="Chromosome"/>
</dbReference>
<proteinExistence type="predicted"/>
<evidence type="ECO:0000313" key="1">
    <source>
        <dbReference type="EMBL" id="AAN82391.1"/>
    </source>
</evidence>
<name>A0A0H2VB99_ECOL6</name>
<reference evidence="1 2" key="1">
    <citation type="journal article" date="2002" name="Proc. Natl. Acad. Sci. U.S.A.">
        <title>Extensive mosaic structure revealed by the complete genome sequence of uropathogenic Escherichia coli.</title>
        <authorList>
            <person name="Welch R.A."/>
            <person name="Burland V."/>
            <person name="Plunkett G.III."/>
            <person name="Redford P."/>
            <person name="Roesch P."/>
            <person name="Rasko D."/>
            <person name="Buckles E.L."/>
            <person name="Liou S.R."/>
            <person name="Boutin A."/>
            <person name="Hackett J."/>
            <person name="Stroud D."/>
            <person name="Mayhew G.F."/>
            <person name="Rose D.J."/>
            <person name="Zhou S."/>
            <person name="Schwartz D.C."/>
            <person name="Perna N.T."/>
            <person name="Mobley H.L."/>
            <person name="Donnenberg M.S."/>
            <person name="Blattner F.R."/>
        </authorList>
    </citation>
    <scope>NUCLEOTIDE SEQUENCE [LARGE SCALE GENOMIC DNA]</scope>
    <source>
        <strain evidence="2">CFT073 / ATCC 700928 / UPEC</strain>
    </source>
</reference>
<keyword evidence="2" id="KW-1185">Reference proteome</keyword>
<evidence type="ECO:0000313" key="2">
    <source>
        <dbReference type="Proteomes" id="UP000001410"/>
    </source>
</evidence>
<protein>
    <submittedName>
        <fullName evidence="1">Uncharacterized protein</fullName>
    </submittedName>
</protein>
<gene>
    <name evidence="1" type="ordered locus">c3951</name>
</gene>
<dbReference type="EMBL" id="AE014075">
    <property type="protein sequence ID" value="AAN82391.1"/>
    <property type="molecule type" value="Genomic_DNA"/>
</dbReference>
<dbReference type="AlphaFoldDB" id="A0A0H2VB99"/>
<sequence length="211" mass="24505">MTRSLFFLFQSDFLLRNRFQLRSQAVDTFGTQQRSPLVLFGGDHTDAFSNHVVSLPVARLGVFTPLEVQTHRRTAIRVNNGNANRHNGFITQRLFWRNLIGLTVIHRQRLTVSLLQVLTESGKVSITLSWGRTLVILAQHQRTGVFHLYVWQQFLINNGTQIIRVSLNLRLLILQAIERFLRRLVHQLIRIGLVCRGCRTQRCNHQQSDHH</sequence>
<dbReference type="KEGG" id="ecc:c3951"/>
<organism evidence="1 2">
    <name type="scientific">Escherichia coli O6:H1 (strain CFT073 / ATCC 700928 / UPEC)</name>
    <dbReference type="NCBI Taxonomy" id="199310"/>
    <lineage>
        <taxon>Bacteria</taxon>
        <taxon>Pseudomonadati</taxon>
        <taxon>Pseudomonadota</taxon>
        <taxon>Gammaproteobacteria</taxon>
        <taxon>Enterobacterales</taxon>
        <taxon>Enterobacteriaceae</taxon>
        <taxon>Escherichia</taxon>
    </lineage>
</organism>
<accession>A0A0H2VB99</accession>
<dbReference type="HOGENOM" id="CLU_1303308_0_0_6"/>